<feature type="region of interest" description="Disordered" evidence="19">
    <location>
        <begin position="1395"/>
        <end position="1415"/>
    </location>
</feature>
<evidence type="ECO:0000256" key="7">
    <source>
        <dbReference type="ARBA" id="ARBA00022729"/>
    </source>
</evidence>
<dbReference type="Gene3D" id="2.60.40.1760">
    <property type="entry name" value="glycosyl hydrolase (family 31)"/>
    <property type="match status" value="1"/>
</dbReference>
<comment type="cofactor">
    <cofactor evidence="1">
        <name>FAD</name>
        <dbReference type="ChEBI" id="CHEBI:57692"/>
    </cofactor>
</comment>
<keyword evidence="17" id="KW-0326">Glycosidase</keyword>
<evidence type="ECO:0000256" key="18">
    <source>
        <dbReference type="ARBA" id="ARBA00041343"/>
    </source>
</evidence>
<keyword evidence="8" id="KW-0378">Hydrolase</keyword>
<dbReference type="Pfam" id="PF13802">
    <property type="entry name" value="Gal_mutarotas_2"/>
    <property type="match status" value="1"/>
</dbReference>
<dbReference type="PANTHER" id="PTHR22762">
    <property type="entry name" value="ALPHA-GLUCOSIDASE"/>
    <property type="match status" value="1"/>
</dbReference>
<organism evidence="23 24">
    <name type="scientific">Mortierella alpina</name>
    <name type="common">Oleaginous fungus</name>
    <name type="synonym">Mortierella renispora</name>
    <dbReference type="NCBI Taxonomy" id="64518"/>
    <lineage>
        <taxon>Eukaryota</taxon>
        <taxon>Fungi</taxon>
        <taxon>Fungi incertae sedis</taxon>
        <taxon>Mucoromycota</taxon>
        <taxon>Mortierellomycotina</taxon>
        <taxon>Mortierellomycetes</taxon>
        <taxon>Mortierellales</taxon>
        <taxon>Mortierellaceae</taxon>
        <taxon>Mortierella</taxon>
    </lineage>
</organism>
<dbReference type="GO" id="GO:0034975">
    <property type="term" value="P:protein folding in endoplasmic reticulum"/>
    <property type="evidence" value="ECO:0007669"/>
    <property type="project" value="InterPro"/>
</dbReference>
<reference evidence="23" key="1">
    <citation type="submission" date="2021-07" db="EMBL/GenBank/DDBJ databases">
        <title>Draft genome of Mortierella alpina, strain LL118, isolated from an aspen leaf litter sample.</title>
        <authorList>
            <person name="Yang S."/>
            <person name="Vinatzer B.A."/>
        </authorList>
    </citation>
    <scope>NUCLEOTIDE SEQUENCE</scope>
    <source>
        <strain evidence="23">LL118</strain>
    </source>
</reference>
<dbReference type="InterPro" id="IPR013780">
    <property type="entry name" value="Glyco_hydro_b"/>
</dbReference>
<evidence type="ECO:0000256" key="12">
    <source>
        <dbReference type="ARBA" id="ARBA00023002"/>
    </source>
</evidence>
<dbReference type="PROSITE" id="PS00129">
    <property type="entry name" value="GLYCOSYL_HYDROL_F31_1"/>
    <property type="match status" value="1"/>
</dbReference>
<evidence type="ECO:0000256" key="6">
    <source>
        <dbReference type="ARBA" id="ARBA00022630"/>
    </source>
</evidence>
<dbReference type="InterPro" id="IPR025887">
    <property type="entry name" value="Glyco_hydro_31_N_dom"/>
</dbReference>
<feature type="compositionally biased region" description="Low complexity" evidence="19">
    <location>
        <begin position="1396"/>
        <end position="1415"/>
    </location>
</feature>
<dbReference type="CDD" id="cd14752">
    <property type="entry name" value="GH31_N"/>
    <property type="match status" value="1"/>
</dbReference>
<dbReference type="PANTHER" id="PTHR22762:SF133">
    <property type="entry name" value="P-TYPE DOMAIN-CONTAINING PROTEIN"/>
    <property type="match status" value="1"/>
</dbReference>
<feature type="region of interest" description="Disordered" evidence="19">
    <location>
        <begin position="977"/>
        <end position="1000"/>
    </location>
</feature>
<comment type="similarity">
    <text evidence="4">Belongs to the EROs family.</text>
</comment>
<comment type="subcellular location">
    <subcellularLocation>
        <location evidence="2">Endoplasmic reticulum membrane</location>
        <topology evidence="2">Peripheral membrane protein</topology>
        <orientation evidence="2">Lumenal side</orientation>
    </subcellularLocation>
</comment>
<evidence type="ECO:0000313" key="24">
    <source>
        <dbReference type="Proteomes" id="UP000717515"/>
    </source>
</evidence>
<feature type="domain" description="Glycoside hydrolase family 31 TIM barrel" evidence="20">
    <location>
        <begin position="305"/>
        <end position="804"/>
    </location>
</feature>
<dbReference type="GO" id="GO:0071949">
    <property type="term" value="F:FAD binding"/>
    <property type="evidence" value="ECO:0007669"/>
    <property type="project" value="InterPro"/>
</dbReference>
<dbReference type="Proteomes" id="UP000717515">
    <property type="component" value="Unassembled WGS sequence"/>
</dbReference>
<dbReference type="InterPro" id="IPR037192">
    <property type="entry name" value="ERO1-like_sf"/>
</dbReference>
<feature type="region of interest" description="Disordered" evidence="19">
    <location>
        <begin position="1686"/>
        <end position="1709"/>
    </location>
</feature>
<keyword evidence="7" id="KW-0732">Signal</keyword>
<evidence type="ECO:0000259" key="21">
    <source>
        <dbReference type="Pfam" id="PF13802"/>
    </source>
</evidence>
<feature type="compositionally biased region" description="Low complexity" evidence="19">
    <location>
        <begin position="528"/>
        <end position="539"/>
    </location>
</feature>
<sequence length="1825" mass="205238">MLMSSSPLLLRLRLRLCLSPRRLVPDPSTRAYTMAAPTADYRILSSAPPPLHNHAAPPRVHWPLLSTDKAQLQLGLVRHAALDPEFGPDPRLLDMTLHAQSRTRLCIEIENAHRQPWKVPHSLVPRHPALPRQAQKQALDYTVVWDDPDAFGFTVLRTSSNERLFDTAGLGLTMKDQYLELSTRLTGEAADDDDRGRPVNLYGLGENMGPLRREPGTTSTHWARDSPCKPHRNLYGSHPFFLQILPSGRAHGVLLLTSNGMDVVMSPEGDRLTYKVIGGAIELYVFTGPTPQQVIQQYTQLIGRPCMVPYFALGFHMCRWGYDTVDKAKAVVAEFKRHALPLEALWIDIDYMDDYKCFTFDQIRYPVKQLAALADELHANNQHLIMILDPGIKLQYQTGLYEPYDEGVSRKLFVKRRISAQEAAEDKTGKLRAGDLVDFVGKVWPGKTVFPDWFHPEAQKYWTRHITTWLKQVPLDGIWIDMNEPASFHDGDCSHVESSDDRPVRLSDFAPADPADSLDEETQKKRPLLQPQHLQQPQHAQSETDTKKKRKHVQPHSIRSKGGHHHHHSDTQPKEEIALREHEYEELHDPHVLERNRAYGSLPSMRLKEDTAAEGEESRPPVIYTRPNQPPYTINNNNEYAELEYRTVSVDALHHGNITEYDAHNLYGHMEGIATYQALRTIQPTKKPFILSRSTFVGSGQYVAKWTGDNWSTEEDMRASIAGLLNFQLFGISMVGADIGGFGDAASDELLIRWHQLGAFYPFMRNHNCIVNPPQEPYISTPLTEATRACLHLRYRLLPHWYTLFYRAHHDGRMVCSPLWVLNPKDPELLTIDDQFLVGESLLISPALCLEQNVVEARFPPGRWYDLHSGMLEVYVVSTGREASSSEVVEIDAPLRTIPVHVRGGHILALASAQEGTVLETTRQVRDAPLQILVALDETERARGECYHDDDSFETADGTLIKMEARPGVLTLIAHAARSKGRGDDGDDGAGEVREEEEEERVDYLQLPPMGHEGKRSTAVKSISIWGLSLGTIVAPRGGRVSEEAAKSSAQLEAHQVRLSIVSRVVECEGIQHRYDLRAVAEEEVAVHWDATRAQLVVDLKHPGGLILEGDQGLQLDWSDALVAPRGPPGSLGVKAKRKGRTTSVPYFVQHLLPQLNKGHKQQHLMALPSDKLADADQHDHSLHKPGHCRHSMQIENSLCDYDAVEDVNLDMRRQLHGLVRQKYFKFYKLHLYGSCPYWTENHLCTNKDCGVAVIDESSIPEEWTSAALGAISSPTNGMFFQPFKSCQLKDQDFCQVDDEANSEGVYVDLMENPERFTGYSGPSAAKVWDAIYNENCFNVAQQMQLASDCEQCSLDREADAEALVEKLESAARNGISLAQKPFGTVATSEVDLHQQEPQQQQLQSLRSESSGRMSSIPKNSLMAGGIQDEEICLEKRVFYRMISGLHASISIHICDEYFNQTTGVWGPNLDCFVSRVGAHPDRLENIYFDYAMLVRAVTKLSGYLKNYEFCTGNPEEDAQVKSMVDRLIETASKSPAHFDEKAMFVGPGAQALKLEFRDHFRNITKIMDCVGCEKCRLWGKVQTSGLGTALKVLFSYNDEHLNPVKNPNLLQRTEIVALFNTLNRFSESVESIGRFRTLYMEQHRPSSTPLAQKQQQNRQTQPKQEPYPPIALVPETFSADVVDKKRVSQDGSTALPGDAAAHKEPSVEAKLTTTATTTTAGAGAKRPLTEVKQPAWARVQASLIETMIRFYRQPMRAFFYGEKSQATTQPTTTTTTTATKTKVHSRGKEMNKNKDREGLLLNILPRTMALKVRAKFMQSNKEED</sequence>
<evidence type="ECO:0000256" key="11">
    <source>
        <dbReference type="ARBA" id="ARBA00022982"/>
    </source>
</evidence>
<keyword evidence="11" id="KW-0249">Electron transport</keyword>
<feature type="compositionally biased region" description="Acidic residues" evidence="19">
    <location>
        <begin position="985"/>
        <end position="1000"/>
    </location>
</feature>
<keyword evidence="5" id="KW-0813">Transport</keyword>
<dbReference type="SUPFAM" id="SSF110019">
    <property type="entry name" value="ERO1-like"/>
    <property type="match status" value="1"/>
</dbReference>
<evidence type="ECO:0000313" key="23">
    <source>
        <dbReference type="EMBL" id="KAG9321965.1"/>
    </source>
</evidence>
<dbReference type="GO" id="GO:0005789">
    <property type="term" value="C:endoplasmic reticulum membrane"/>
    <property type="evidence" value="ECO:0007669"/>
    <property type="project" value="UniProtKB-SubCell"/>
</dbReference>
<feature type="compositionally biased region" description="Basic residues" evidence="19">
    <location>
        <begin position="547"/>
        <end position="568"/>
    </location>
</feature>
<evidence type="ECO:0000256" key="5">
    <source>
        <dbReference type="ARBA" id="ARBA00022448"/>
    </source>
</evidence>
<evidence type="ECO:0000256" key="10">
    <source>
        <dbReference type="ARBA" id="ARBA00022827"/>
    </source>
</evidence>
<evidence type="ECO:0000256" key="16">
    <source>
        <dbReference type="ARBA" id="ARBA00023284"/>
    </source>
</evidence>
<evidence type="ECO:0000259" key="20">
    <source>
        <dbReference type="Pfam" id="PF01055"/>
    </source>
</evidence>
<dbReference type="Pfam" id="PF21365">
    <property type="entry name" value="Glyco_hydro_31_3rd"/>
    <property type="match status" value="1"/>
</dbReference>
<dbReference type="EMBL" id="JAIFTL010000173">
    <property type="protein sequence ID" value="KAG9321965.1"/>
    <property type="molecule type" value="Genomic_DNA"/>
</dbReference>
<dbReference type="GO" id="GO:0005975">
    <property type="term" value="P:carbohydrate metabolic process"/>
    <property type="evidence" value="ECO:0007669"/>
    <property type="project" value="InterPro"/>
</dbReference>
<dbReference type="InterPro" id="IPR030458">
    <property type="entry name" value="Glyco_hydro_31_AS"/>
</dbReference>
<feature type="domain" description="Glycoside hydrolase family 31 N-terminal" evidence="21">
    <location>
        <begin position="200"/>
        <end position="259"/>
    </location>
</feature>
<evidence type="ECO:0000256" key="1">
    <source>
        <dbReference type="ARBA" id="ARBA00001974"/>
    </source>
</evidence>
<dbReference type="Pfam" id="PF04137">
    <property type="entry name" value="ERO1"/>
    <property type="match status" value="1"/>
</dbReference>
<dbReference type="InterPro" id="IPR017853">
    <property type="entry name" value="GH"/>
</dbReference>
<evidence type="ECO:0000256" key="4">
    <source>
        <dbReference type="ARBA" id="ARBA00008277"/>
    </source>
</evidence>
<dbReference type="InterPro" id="IPR048395">
    <property type="entry name" value="Glyco_hydro_31_C"/>
</dbReference>
<evidence type="ECO:0000256" key="15">
    <source>
        <dbReference type="ARBA" id="ARBA00023180"/>
    </source>
</evidence>
<dbReference type="InterPro" id="IPR007266">
    <property type="entry name" value="Ero1"/>
</dbReference>
<dbReference type="Gene3D" id="3.20.20.80">
    <property type="entry name" value="Glycosidases"/>
    <property type="match status" value="2"/>
</dbReference>
<feature type="domain" description="Glycosyl hydrolase family 31 C-terminal" evidence="22">
    <location>
        <begin position="812"/>
        <end position="908"/>
    </location>
</feature>
<dbReference type="GO" id="GO:0016972">
    <property type="term" value="F:thiol oxidase activity"/>
    <property type="evidence" value="ECO:0007669"/>
    <property type="project" value="InterPro"/>
</dbReference>
<keyword evidence="15" id="KW-0325">Glycoprotein</keyword>
<dbReference type="CDD" id="cd06602">
    <property type="entry name" value="GH31_MGAM_SI_GAA"/>
    <property type="match status" value="1"/>
</dbReference>
<dbReference type="SUPFAM" id="SSF51011">
    <property type="entry name" value="Glycosyl hydrolase domain"/>
    <property type="match status" value="1"/>
</dbReference>
<dbReference type="InterPro" id="IPR000322">
    <property type="entry name" value="Glyco_hydro_31_TIM"/>
</dbReference>
<evidence type="ECO:0000256" key="13">
    <source>
        <dbReference type="ARBA" id="ARBA00023136"/>
    </source>
</evidence>
<proteinExistence type="inferred from homology"/>
<feature type="region of interest" description="Disordered" evidence="19">
    <location>
        <begin position="1644"/>
        <end position="1670"/>
    </location>
</feature>
<dbReference type="GO" id="GO:0030246">
    <property type="term" value="F:carbohydrate binding"/>
    <property type="evidence" value="ECO:0007669"/>
    <property type="project" value="InterPro"/>
</dbReference>
<comment type="caution">
    <text evidence="23">The sequence shown here is derived from an EMBL/GenBank/DDBJ whole genome shotgun (WGS) entry which is preliminary data.</text>
</comment>
<feature type="compositionally biased region" description="Basic and acidic residues" evidence="19">
    <location>
        <begin position="606"/>
        <end position="619"/>
    </location>
</feature>
<evidence type="ECO:0000256" key="8">
    <source>
        <dbReference type="ARBA" id="ARBA00022801"/>
    </source>
</evidence>
<accession>A0A9P8A232</accession>
<evidence type="ECO:0000256" key="14">
    <source>
        <dbReference type="ARBA" id="ARBA00023157"/>
    </source>
</evidence>
<dbReference type="GO" id="GO:0015035">
    <property type="term" value="F:protein-disulfide reductase activity"/>
    <property type="evidence" value="ECO:0007669"/>
    <property type="project" value="InterPro"/>
</dbReference>
<keyword evidence="12" id="KW-0560">Oxidoreductase</keyword>
<dbReference type="SUPFAM" id="SSF74650">
    <property type="entry name" value="Galactose mutarotase-like"/>
    <property type="match status" value="1"/>
</dbReference>
<keyword evidence="10" id="KW-0274">FAD</keyword>
<dbReference type="GO" id="GO:0004553">
    <property type="term" value="F:hydrolase activity, hydrolyzing O-glycosyl compounds"/>
    <property type="evidence" value="ECO:0007669"/>
    <property type="project" value="InterPro"/>
</dbReference>
<evidence type="ECO:0000259" key="22">
    <source>
        <dbReference type="Pfam" id="PF21365"/>
    </source>
</evidence>
<dbReference type="SUPFAM" id="SSF51445">
    <property type="entry name" value="(Trans)glycosidases"/>
    <property type="match status" value="1"/>
</dbReference>
<keyword evidence="9" id="KW-0256">Endoplasmic reticulum</keyword>
<feature type="compositionally biased region" description="Low complexity" evidence="19">
    <location>
        <begin position="1653"/>
        <end position="1665"/>
    </location>
</feature>
<dbReference type="Pfam" id="PF01055">
    <property type="entry name" value="Glyco_hydro_31_2nd"/>
    <property type="match status" value="1"/>
</dbReference>
<feature type="compositionally biased region" description="Basic and acidic residues" evidence="19">
    <location>
        <begin position="491"/>
        <end position="505"/>
    </location>
</feature>
<evidence type="ECO:0000256" key="3">
    <source>
        <dbReference type="ARBA" id="ARBA00007806"/>
    </source>
</evidence>
<dbReference type="Gene3D" id="2.60.40.1180">
    <property type="entry name" value="Golgi alpha-mannosidase II"/>
    <property type="match status" value="2"/>
</dbReference>
<keyword evidence="6" id="KW-0285">Flavoprotein</keyword>
<feature type="compositionally biased region" description="Basic and acidic residues" evidence="19">
    <location>
        <begin position="569"/>
        <end position="597"/>
    </location>
</feature>
<name>A0A9P8A232_MORAP</name>
<evidence type="ECO:0000256" key="19">
    <source>
        <dbReference type="SAM" id="MobiDB-lite"/>
    </source>
</evidence>
<evidence type="ECO:0000256" key="17">
    <source>
        <dbReference type="ARBA" id="ARBA00023295"/>
    </source>
</evidence>
<comment type="similarity">
    <text evidence="3">Belongs to the glycosyl hydrolase 31 family.</text>
</comment>
<evidence type="ECO:0000256" key="9">
    <source>
        <dbReference type="ARBA" id="ARBA00022824"/>
    </source>
</evidence>
<keyword evidence="16" id="KW-0676">Redox-active center</keyword>
<gene>
    <name evidence="23" type="ORF">KVV02_002848</name>
</gene>
<feature type="region of interest" description="Disordered" evidence="19">
    <location>
        <begin position="491"/>
        <end position="631"/>
    </location>
</feature>
<protein>
    <recommendedName>
        <fullName evidence="18">Maltase</fullName>
    </recommendedName>
</protein>
<dbReference type="InterPro" id="IPR011013">
    <property type="entry name" value="Gal_mutarotase_sf_dom"/>
</dbReference>
<evidence type="ECO:0000256" key="2">
    <source>
        <dbReference type="ARBA" id="ARBA00004367"/>
    </source>
</evidence>
<keyword evidence="13" id="KW-0472">Membrane</keyword>
<keyword evidence="14" id="KW-1015">Disulfide bond</keyword>